<evidence type="ECO:0000313" key="2">
    <source>
        <dbReference type="EMBL" id="KAK9169278.1"/>
    </source>
</evidence>
<comment type="caution">
    <text evidence="2">The sequence shown here is derived from an EMBL/GenBank/DDBJ whole genome shotgun (WGS) entry which is preliminary data.</text>
</comment>
<dbReference type="EMBL" id="JBBNAF010000001">
    <property type="protein sequence ID" value="KAK9169278.1"/>
    <property type="molecule type" value="Genomic_DNA"/>
</dbReference>
<keyword evidence="3" id="KW-1185">Reference proteome</keyword>
<name>A0AAP0LES9_9MAGN</name>
<feature type="compositionally biased region" description="Polar residues" evidence="1">
    <location>
        <begin position="53"/>
        <end position="65"/>
    </location>
</feature>
<organism evidence="2 3">
    <name type="scientific">Stephania yunnanensis</name>
    <dbReference type="NCBI Taxonomy" id="152371"/>
    <lineage>
        <taxon>Eukaryota</taxon>
        <taxon>Viridiplantae</taxon>
        <taxon>Streptophyta</taxon>
        <taxon>Embryophyta</taxon>
        <taxon>Tracheophyta</taxon>
        <taxon>Spermatophyta</taxon>
        <taxon>Magnoliopsida</taxon>
        <taxon>Ranunculales</taxon>
        <taxon>Menispermaceae</taxon>
        <taxon>Menispermoideae</taxon>
        <taxon>Cissampelideae</taxon>
        <taxon>Stephania</taxon>
    </lineage>
</organism>
<protein>
    <submittedName>
        <fullName evidence="2">Uncharacterized protein</fullName>
    </submittedName>
</protein>
<dbReference type="AlphaFoldDB" id="A0AAP0LES9"/>
<dbReference type="Proteomes" id="UP001420932">
    <property type="component" value="Unassembled WGS sequence"/>
</dbReference>
<feature type="region of interest" description="Disordered" evidence="1">
    <location>
        <begin position="35"/>
        <end position="65"/>
    </location>
</feature>
<gene>
    <name evidence="2" type="ORF">Syun_001418</name>
</gene>
<accession>A0AAP0LES9</accession>
<sequence length="65" mass="7414">MGTLLLHDMSWQTGSWQQWRNSRHKRGLVEEDLVDNELGVATRTDDQRDTEDSTPPRSSGSGENE</sequence>
<evidence type="ECO:0000313" key="3">
    <source>
        <dbReference type="Proteomes" id="UP001420932"/>
    </source>
</evidence>
<evidence type="ECO:0000256" key="1">
    <source>
        <dbReference type="SAM" id="MobiDB-lite"/>
    </source>
</evidence>
<proteinExistence type="predicted"/>
<reference evidence="2 3" key="1">
    <citation type="submission" date="2024-01" db="EMBL/GenBank/DDBJ databases">
        <title>Genome assemblies of Stephania.</title>
        <authorList>
            <person name="Yang L."/>
        </authorList>
    </citation>
    <scope>NUCLEOTIDE SEQUENCE [LARGE SCALE GENOMIC DNA]</scope>
    <source>
        <strain evidence="2">YNDBR</strain>
        <tissue evidence="2">Leaf</tissue>
    </source>
</reference>